<sequence>MMDFLYFPEDKTLYIPAILTLIIFMIGAYMFYRWIIKVSSKEEQSFNERFSNEGQNDQHNQEINSKEH</sequence>
<evidence type="ECO:0000256" key="2">
    <source>
        <dbReference type="SAM" id="Phobius"/>
    </source>
</evidence>
<evidence type="ECO:0000313" key="4">
    <source>
        <dbReference type="Proteomes" id="UP001500740"/>
    </source>
</evidence>
<gene>
    <name evidence="3" type="ORF">GCM10008935_20840</name>
</gene>
<keyword evidence="2" id="KW-1133">Transmembrane helix</keyword>
<dbReference type="RefSeq" id="WP_343783496.1">
    <property type="nucleotide sequence ID" value="NZ_BAAACZ010000017.1"/>
</dbReference>
<keyword evidence="4" id="KW-1185">Reference proteome</keyword>
<keyword evidence="2" id="KW-0812">Transmembrane</keyword>
<dbReference type="Proteomes" id="UP001500740">
    <property type="component" value="Unassembled WGS sequence"/>
</dbReference>
<name>A0ABP3JUW5_9BACI</name>
<feature type="region of interest" description="Disordered" evidence="1">
    <location>
        <begin position="46"/>
        <end position="68"/>
    </location>
</feature>
<reference evidence="4" key="1">
    <citation type="journal article" date="2019" name="Int. J. Syst. Evol. Microbiol.">
        <title>The Global Catalogue of Microorganisms (GCM) 10K type strain sequencing project: providing services to taxonomists for standard genome sequencing and annotation.</title>
        <authorList>
            <consortium name="The Broad Institute Genomics Platform"/>
            <consortium name="The Broad Institute Genome Sequencing Center for Infectious Disease"/>
            <person name="Wu L."/>
            <person name="Ma J."/>
        </authorList>
    </citation>
    <scope>NUCLEOTIDE SEQUENCE [LARGE SCALE GENOMIC DNA]</scope>
    <source>
        <strain evidence="4">JCM 14193</strain>
    </source>
</reference>
<accession>A0ABP3JUW5</accession>
<comment type="caution">
    <text evidence="3">The sequence shown here is derived from an EMBL/GenBank/DDBJ whole genome shotgun (WGS) entry which is preliminary data.</text>
</comment>
<evidence type="ECO:0000313" key="3">
    <source>
        <dbReference type="EMBL" id="GAA0464896.1"/>
    </source>
</evidence>
<feature type="compositionally biased region" description="Polar residues" evidence="1">
    <location>
        <begin position="47"/>
        <end position="68"/>
    </location>
</feature>
<evidence type="ECO:0000256" key="1">
    <source>
        <dbReference type="SAM" id="MobiDB-lite"/>
    </source>
</evidence>
<keyword evidence="2" id="KW-0472">Membrane</keyword>
<dbReference type="EMBL" id="BAAACZ010000017">
    <property type="protein sequence ID" value="GAA0464896.1"/>
    <property type="molecule type" value="Genomic_DNA"/>
</dbReference>
<protein>
    <submittedName>
        <fullName evidence="3">Uncharacterized protein</fullName>
    </submittedName>
</protein>
<proteinExistence type="predicted"/>
<feature type="transmembrane region" description="Helical" evidence="2">
    <location>
        <begin position="12"/>
        <end position="32"/>
    </location>
</feature>
<organism evidence="3 4">
    <name type="scientific">Alkalibacillus silvisoli</name>
    <dbReference type="NCBI Taxonomy" id="392823"/>
    <lineage>
        <taxon>Bacteria</taxon>
        <taxon>Bacillati</taxon>
        <taxon>Bacillota</taxon>
        <taxon>Bacilli</taxon>
        <taxon>Bacillales</taxon>
        <taxon>Bacillaceae</taxon>
        <taxon>Alkalibacillus</taxon>
    </lineage>
</organism>